<evidence type="ECO:0000256" key="3">
    <source>
        <dbReference type="ARBA" id="ARBA00022490"/>
    </source>
</evidence>
<dbReference type="PANTHER" id="PTHR10855:SF2">
    <property type="entry name" value="COP9 SIGNALOSOME COMPLEX SUBUNIT 4"/>
    <property type="match status" value="1"/>
</dbReference>
<dbReference type="GO" id="GO:0005634">
    <property type="term" value="C:nucleus"/>
    <property type="evidence" value="ECO:0007669"/>
    <property type="project" value="UniProtKB-SubCell"/>
</dbReference>
<evidence type="ECO:0000313" key="7">
    <source>
        <dbReference type="Proteomes" id="UP000004994"/>
    </source>
</evidence>
<dbReference type="Proteomes" id="UP000004994">
    <property type="component" value="Chromosome 4"/>
</dbReference>
<evidence type="ECO:0000256" key="2">
    <source>
        <dbReference type="ARBA" id="ARBA00004496"/>
    </source>
</evidence>
<dbReference type="GO" id="GO:0005737">
    <property type="term" value="C:cytoplasm"/>
    <property type="evidence" value="ECO:0007669"/>
    <property type="project" value="UniProtKB-SubCell"/>
</dbReference>
<feature type="domain" description="PSMD12/CSN4-like N-terminal" evidence="5">
    <location>
        <begin position="44"/>
        <end position="101"/>
    </location>
</feature>
<evidence type="ECO:0000256" key="4">
    <source>
        <dbReference type="ARBA" id="ARBA00023242"/>
    </source>
</evidence>
<keyword evidence="4" id="KW-0539">Nucleus</keyword>
<evidence type="ECO:0000256" key="1">
    <source>
        <dbReference type="ARBA" id="ARBA00004123"/>
    </source>
</evidence>
<reference evidence="6" key="1">
    <citation type="journal article" date="2012" name="Nature">
        <title>The tomato genome sequence provides insights into fleshy fruit evolution.</title>
        <authorList>
            <consortium name="Tomato Genome Consortium"/>
        </authorList>
    </citation>
    <scope>NUCLEOTIDE SEQUENCE [LARGE SCALE GENOMIC DNA]</scope>
    <source>
        <strain evidence="6">cv. Heinz 1706</strain>
    </source>
</reference>
<evidence type="ECO:0000313" key="6">
    <source>
        <dbReference type="EnsemblPlants" id="Solyc04g080145.1.1"/>
    </source>
</evidence>
<sequence>MFRITPPCRFPWLGFPNEDPSMLSLLKVETFSGRFSINTDGRVDDDAANAEAFINKASFKVNDITNESLNLQYKVYYARILDLKRKFLETVLRYFDISQMEKRLIGDE</sequence>
<reference evidence="6" key="2">
    <citation type="submission" date="2019-01" db="UniProtKB">
        <authorList>
            <consortium name="EnsemblPlants"/>
        </authorList>
    </citation>
    <scope>IDENTIFICATION</scope>
    <source>
        <strain evidence="6">cv. Heinz 1706</strain>
    </source>
</reference>
<dbReference type="InParanoid" id="A0A3Q7G7A5"/>
<protein>
    <recommendedName>
        <fullName evidence="5">PSMD12/CSN4-like N-terminal domain-containing protein</fullName>
    </recommendedName>
</protein>
<dbReference type="Gramene" id="Solyc04g080145.1.1">
    <property type="protein sequence ID" value="Solyc04g080145.1.1"/>
    <property type="gene ID" value="Solyc04g080145.1"/>
</dbReference>
<dbReference type="EnsemblPlants" id="Solyc04g080145.1.1">
    <property type="protein sequence ID" value="Solyc04g080145.1.1"/>
    <property type="gene ID" value="Solyc04g080145.1"/>
</dbReference>
<dbReference type="InterPro" id="IPR054559">
    <property type="entry name" value="PSMD12-CSN4-like_N"/>
</dbReference>
<keyword evidence="7" id="KW-1185">Reference proteome</keyword>
<dbReference type="AlphaFoldDB" id="A0A3Q7G7A5"/>
<name>A0A3Q7G7A5_SOLLC</name>
<keyword evidence="3" id="KW-0963">Cytoplasm</keyword>
<dbReference type="Pfam" id="PF22241">
    <property type="entry name" value="PSMD12-CSN4_N"/>
    <property type="match status" value="1"/>
</dbReference>
<organism evidence="6">
    <name type="scientific">Solanum lycopersicum</name>
    <name type="common">Tomato</name>
    <name type="synonym">Lycopersicon esculentum</name>
    <dbReference type="NCBI Taxonomy" id="4081"/>
    <lineage>
        <taxon>Eukaryota</taxon>
        <taxon>Viridiplantae</taxon>
        <taxon>Streptophyta</taxon>
        <taxon>Embryophyta</taxon>
        <taxon>Tracheophyta</taxon>
        <taxon>Spermatophyta</taxon>
        <taxon>Magnoliopsida</taxon>
        <taxon>eudicotyledons</taxon>
        <taxon>Gunneridae</taxon>
        <taxon>Pentapetalae</taxon>
        <taxon>asterids</taxon>
        <taxon>lamiids</taxon>
        <taxon>Solanales</taxon>
        <taxon>Solanaceae</taxon>
        <taxon>Solanoideae</taxon>
        <taxon>Solaneae</taxon>
        <taxon>Solanum</taxon>
        <taxon>Solanum subgen. Lycopersicon</taxon>
    </lineage>
</organism>
<accession>A0A3Q7G7A5</accession>
<dbReference type="PANTHER" id="PTHR10855">
    <property type="entry name" value="26S PROTEASOME NON-ATPASE REGULATORY SUBUNIT 12/COP9 SIGNALOSOME COMPLEX SUBUNIT 4"/>
    <property type="match status" value="1"/>
</dbReference>
<dbReference type="InterPro" id="IPR040134">
    <property type="entry name" value="PSMD12/CSN4"/>
</dbReference>
<proteinExistence type="predicted"/>
<evidence type="ECO:0000259" key="5">
    <source>
        <dbReference type="Pfam" id="PF22241"/>
    </source>
</evidence>
<dbReference type="STRING" id="4081.A0A3Q7G7A5"/>
<comment type="subcellular location">
    <subcellularLocation>
        <location evidence="2">Cytoplasm</location>
    </subcellularLocation>
    <subcellularLocation>
        <location evidence="1">Nucleus</location>
    </subcellularLocation>
</comment>